<evidence type="ECO:0000313" key="2">
    <source>
        <dbReference type="EMBL" id="MQA36779.1"/>
    </source>
</evidence>
<name>A0A6A7MW51_9BURK</name>
<comment type="caution">
    <text evidence="2">The sequence shown here is derived from an EMBL/GenBank/DDBJ whole genome shotgun (WGS) entry which is preliminary data.</text>
</comment>
<protein>
    <submittedName>
        <fullName evidence="2">Uncharacterized protein</fullName>
    </submittedName>
</protein>
<dbReference type="AlphaFoldDB" id="A0A6A7MW51"/>
<proteinExistence type="predicted"/>
<keyword evidence="1" id="KW-0812">Transmembrane</keyword>
<keyword evidence="1" id="KW-1133">Transmembrane helix</keyword>
<evidence type="ECO:0000256" key="1">
    <source>
        <dbReference type="SAM" id="Phobius"/>
    </source>
</evidence>
<feature type="transmembrane region" description="Helical" evidence="1">
    <location>
        <begin position="7"/>
        <end position="26"/>
    </location>
</feature>
<evidence type="ECO:0000313" key="3">
    <source>
        <dbReference type="Proteomes" id="UP000440498"/>
    </source>
</evidence>
<keyword evidence="1" id="KW-0472">Membrane</keyword>
<dbReference type="EMBL" id="WHUG01000001">
    <property type="protein sequence ID" value="MQA36779.1"/>
    <property type="molecule type" value="Genomic_DNA"/>
</dbReference>
<sequence>MAAWLKTLMMAILAFGASWLGAVWYWRANNRVPATDDLVLYLLVLPLALLAVFWLGRKIYRGISAPAAAVPGAAAAQAEVPAAPARGPALSLLAAAVRAPHGMSASELGAALAGAQARPALDSELNDEQGYPVMSARIADIDPDPLREEVSAWLAVHNLEPHFSDEQWRALSAGSEVVSELSSQLAGHPQLEAHAEHVARREPSPLPMLQLQPVWQAEWKPEQRQAAALWLRHVLTQAGWPEERIAVAPERGAADTEVSTALTRLLSNEPPALTLVVACGSHIGEGSVERLGNAAALFSASHPQGQIPGEGAAGLLLADAAQAALLAPGAQLPQLLAVNSGRLPHSADESKRANAELLLELSTKALHSAGREASAIALITADTDHRTSRVMELMGVMAETTPQLDPGADVFSVGAGCGSCGAVTYLTALALARQEAESRNAAILCISNLDPFRRDVAVIGPAAPVAV</sequence>
<organism evidence="2 3">
    <name type="scientific">Rugamonas aquatica</name>
    <dbReference type="NCBI Taxonomy" id="2743357"/>
    <lineage>
        <taxon>Bacteria</taxon>
        <taxon>Pseudomonadati</taxon>
        <taxon>Pseudomonadota</taxon>
        <taxon>Betaproteobacteria</taxon>
        <taxon>Burkholderiales</taxon>
        <taxon>Oxalobacteraceae</taxon>
        <taxon>Telluria group</taxon>
        <taxon>Rugamonas</taxon>
    </lineage>
</organism>
<keyword evidence="3" id="KW-1185">Reference proteome</keyword>
<feature type="transmembrane region" description="Helical" evidence="1">
    <location>
        <begin position="38"/>
        <end position="56"/>
    </location>
</feature>
<reference evidence="2 3" key="1">
    <citation type="submission" date="2019-10" db="EMBL/GenBank/DDBJ databases">
        <title>Two novel species isolated from a subtropical stream in China.</title>
        <authorList>
            <person name="Lu H."/>
        </authorList>
    </citation>
    <scope>NUCLEOTIDE SEQUENCE [LARGE SCALE GENOMIC DNA]</scope>
    <source>
        <strain evidence="2 3">FT29W</strain>
    </source>
</reference>
<gene>
    <name evidence="2" type="ORF">GEV02_01345</name>
</gene>
<accession>A0A6A7MW51</accession>
<dbReference type="Proteomes" id="UP000440498">
    <property type="component" value="Unassembled WGS sequence"/>
</dbReference>